<dbReference type="AlphaFoldDB" id="A0ABD7L750"/>
<dbReference type="EMBL" id="FKJW01000004">
    <property type="protein sequence ID" value="SAJ96714.1"/>
    <property type="molecule type" value="Genomic_DNA"/>
</dbReference>
<evidence type="ECO:0000313" key="1">
    <source>
        <dbReference type="EMBL" id="SAJ96714.1"/>
    </source>
</evidence>
<evidence type="ECO:0008006" key="3">
    <source>
        <dbReference type="Google" id="ProtNLM"/>
    </source>
</evidence>
<sequence>MAIDTEKMKALAKLLRRVHADCNNSLAAADAIDTLLAALEASDQKRKEAVLDAEKAREERNRGQVKINAEWIRRTAELRAALEAAAADTERLDFLIDRQAWVQWAMRDGSIRQCQVYDQDEDENYHILSGDDRYFNTPLRSLSTPGGIVSELKPCPFCGSDSVFMLGGSYCVQCGNCGAEGPWNDDDPKVAIDAWNRRAPASEGEQK</sequence>
<dbReference type="Proteomes" id="UP000196218">
    <property type="component" value="Unassembled WGS sequence"/>
</dbReference>
<gene>
    <name evidence="1" type="ORF">UA18_03483</name>
</gene>
<dbReference type="NCBIfam" id="TIGR03655">
    <property type="entry name" value="anti_R_Lar"/>
    <property type="match status" value="1"/>
</dbReference>
<name>A0ABD7L750_9BURK</name>
<protein>
    <recommendedName>
        <fullName evidence="3">Bacteriophage protein</fullName>
    </recommendedName>
</protein>
<dbReference type="Pfam" id="PF14354">
    <property type="entry name" value="Lar_restr_allev"/>
    <property type="match status" value="1"/>
</dbReference>
<reference evidence="1 2" key="1">
    <citation type="submission" date="2016-04" db="EMBL/GenBank/DDBJ databases">
        <authorList>
            <person name="Peeters C."/>
        </authorList>
    </citation>
    <scope>NUCLEOTIDE SEQUENCE [LARGE SCALE GENOMIC DNA]</scope>
    <source>
        <strain evidence="1">LMG 29311</strain>
    </source>
</reference>
<accession>A0ABD7L750</accession>
<dbReference type="RefSeq" id="WP_249277010.1">
    <property type="nucleotide sequence ID" value="NZ_FKJW01000004.1"/>
</dbReference>
<evidence type="ECO:0000313" key="2">
    <source>
        <dbReference type="Proteomes" id="UP000196218"/>
    </source>
</evidence>
<organism evidence="1 2">
    <name type="scientific">Burkholderia multivorans</name>
    <dbReference type="NCBI Taxonomy" id="87883"/>
    <lineage>
        <taxon>Bacteria</taxon>
        <taxon>Pseudomonadati</taxon>
        <taxon>Pseudomonadota</taxon>
        <taxon>Betaproteobacteria</taxon>
        <taxon>Burkholderiales</taxon>
        <taxon>Burkholderiaceae</taxon>
        <taxon>Burkholderia</taxon>
        <taxon>Burkholderia cepacia complex</taxon>
    </lineage>
</organism>
<proteinExistence type="predicted"/>
<dbReference type="InterPro" id="IPR019908">
    <property type="entry name" value="Toxin_RalR"/>
</dbReference>
<comment type="caution">
    <text evidence="1">The sequence shown here is derived from an EMBL/GenBank/DDBJ whole genome shotgun (WGS) entry which is preliminary data.</text>
</comment>